<dbReference type="AlphaFoldDB" id="A0A7G6E188"/>
<keyword evidence="2" id="KW-1185">Reference proteome</keyword>
<name>A0A7G6E188_THEFR</name>
<proteinExistence type="predicted"/>
<dbReference type="EMBL" id="CP045798">
    <property type="protein sequence ID" value="QNB45842.1"/>
    <property type="molecule type" value="Genomic_DNA"/>
</dbReference>
<protein>
    <submittedName>
        <fullName evidence="1">Uncharacterized protein</fullName>
    </submittedName>
</protein>
<evidence type="ECO:0000313" key="2">
    <source>
        <dbReference type="Proteomes" id="UP000515847"/>
    </source>
</evidence>
<sequence>MAYTSNITFLASAARTASGESGAMNLYDAEELLLFLNVKAASGTSPTLDVKVQAKSPEGDWYDLASFTQATAAKKEAKAISGFGQDVRISYTIGGTSPSFTFAVTGIAKHRN</sequence>
<organism evidence="1 2">
    <name type="scientific">Thermanaerosceptrum fracticalcis</name>
    <dbReference type="NCBI Taxonomy" id="1712410"/>
    <lineage>
        <taxon>Bacteria</taxon>
        <taxon>Bacillati</taxon>
        <taxon>Bacillota</taxon>
        <taxon>Clostridia</taxon>
        <taxon>Eubacteriales</taxon>
        <taxon>Peptococcaceae</taxon>
        <taxon>Thermanaerosceptrum</taxon>
    </lineage>
</organism>
<dbReference type="OrthoDB" id="4151701at2"/>
<accession>A0A7G6E188</accession>
<evidence type="ECO:0000313" key="1">
    <source>
        <dbReference type="EMBL" id="QNB45842.1"/>
    </source>
</evidence>
<dbReference type="Proteomes" id="UP000515847">
    <property type="component" value="Chromosome"/>
</dbReference>
<reference evidence="1 2" key="1">
    <citation type="journal article" date="2019" name="Front. Microbiol.">
        <title>Thermoanaerosceptrum fracticalcis gen. nov. sp. nov., a Novel Fumarate-Fermenting Microorganism From a Deep Fractured Carbonate Aquifer of the US Great Basin.</title>
        <authorList>
            <person name="Hamilton-Brehm S.D."/>
            <person name="Stewart L.E."/>
            <person name="Zavarin M."/>
            <person name="Caldwell M."/>
            <person name="Lawson P.A."/>
            <person name="Onstott T.C."/>
            <person name="Grzymski J."/>
            <person name="Neveux I."/>
            <person name="Lollar B.S."/>
            <person name="Russell C.E."/>
            <person name="Moser D.P."/>
        </authorList>
    </citation>
    <scope>NUCLEOTIDE SEQUENCE [LARGE SCALE GENOMIC DNA]</scope>
    <source>
        <strain evidence="1 2">DRI-13</strain>
    </source>
</reference>
<gene>
    <name evidence="1" type="ORF">BR63_05645</name>
</gene>
<dbReference type="RefSeq" id="WP_034424692.1">
    <property type="nucleotide sequence ID" value="NZ_CP045798.1"/>
</dbReference>
<dbReference type="KEGG" id="tfr:BR63_05645"/>